<keyword evidence="1" id="KW-0732">Signal</keyword>
<reference evidence="2" key="2">
    <citation type="submission" date="2022-10" db="EMBL/GenBank/DDBJ databases">
        <authorList>
            <person name="Trinh H.N."/>
        </authorList>
    </citation>
    <scope>NUCLEOTIDE SEQUENCE</scope>
    <source>
        <strain evidence="2">RN2-1</strain>
    </source>
</reference>
<evidence type="ECO:0000313" key="2">
    <source>
        <dbReference type="EMBL" id="MCW3474244.1"/>
    </source>
</evidence>
<sequence>MSMHRRPLLAMSAACLFGAVLPAQAQSPPSTRIRGTIVSLDGPLLTIATREGPHVMVALDDNLRVSALKNVELSEIAPGTFIGTAAIPGPDGGLQAQEVLLFPEAARGSGEGHYAWDLAPGGTMTNATVASQVQGKSGRDLTLTYKGGSVVVTVPPGVPIVTPIPAERTDLKPGAAVFLSATKMPDGTYTTAGVTVGKNGVNPPM</sequence>
<keyword evidence="3" id="KW-1185">Reference proteome</keyword>
<feature type="signal peptide" evidence="1">
    <location>
        <begin position="1"/>
        <end position="25"/>
    </location>
</feature>
<protein>
    <recommendedName>
        <fullName evidence="4">DUF5666 domain-containing protein</fullName>
    </recommendedName>
</protein>
<accession>A0AA42CDR1</accession>
<comment type="caution">
    <text evidence="2">The sequence shown here is derived from an EMBL/GenBank/DDBJ whole genome shotgun (WGS) entry which is preliminary data.</text>
</comment>
<proteinExistence type="predicted"/>
<organism evidence="2 3">
    <name type="scientific">Limobrevibacterium gyesilva</name>
    <dbReference type="NCBI Taxonomy" id="2991712"/>
    <lineage>
        <taxon>Bacteria</taxon>
        <taxon>Pseudomonadati</taxon>
        <taxon>Pseudomonadota</taxon>
        <taxon>Alphaproteobacteria</taxon>
        <taxon>Acetobacterales</taxon>
        <taxon>Acetobacteraceae</taxon>
        <taxon>Limobrevibacterium</taxon>
    </lineage>
</organism>
<dbReference type="RefSeq" id="WP_264712869.1">
    <property type="nucleotide sequence ID" value="NZ_JAPDNT010000003.1"/>
</dbReference>
<dbReference type="EMBL" id="JAPDNT010000003">
    <property type="protein sequence ID" value="MCW3474244.1"/>
    <property type="molecule type" value="Genomic_DNA"/>
</dbReference>
<evidence type="ECO:0000256" key="1">
    <source>
        <dbReference type="SAM" id="SignalP"/>
    </source>
</evidence>
<dbReference type="Proteomes" id="UP001165679">
    <property type="component" value="Unassembled WGS sequence"/>
</dbReference>
<evidence type="ECO:0008006" key="4">
    <source>
        <dbReference type="Google" id="ProtNLM"/>
    </source>
</evidence>
<evidence type="ECO:0000313" key="3">
    <source>
        <dbReference type="Proteomes" id="UP001165679"/>
    </source>
</evidence>
<name>A0AA42CDR1_9PROT</name>
<feature type="chain" id="PRO_5041440741" description="DUF5666 domain-containing protein" evidence="1">
    <location>
        <begin position="26"/>
        <end position="205"/>
    </location>
</feature>
<reference evidence="2" key="1">
    <citation type="submission" date="2022-09" db="EMBL/GenBank/DDBJ databases">
        <title>Rhodovastum sp. nov. RN2-1 isolated from soil in Seongnam, South Korea.</title>
        <authorList>
            <person name="Le N.T."/>
        </authorList>
    </citation>
    <scope>NUCLEOTIDE SEQUENCE</scope>
    <source>
        <strain evidence="2">RN2-1</strain>
    </source>
</reference>
<dbReference type="AlphaFoldDB" id="A0AA42CDR1"/>
<gene>
    <name evidence="2" type="ORF">OL599_06595</name>
</gene>